<dbReference type="AlphaFoldDB" id="A0A2P8H154"/>
<dbReference type="Gene3D" id="1.20.5.1930">
    <property type="match status" value="1"/>
</dbReference>
<comment type="caution">
    <text evidence="11">The sequence shown here is derived from an EMBL/GenBank/DDBJ whole genome shotgun (WGS) entry which is preliminary data.</text>
</comment>
<dbReference type="PROSITE" id="PS50109">
    <property type="entry name" value="HIS_KIN"/>
    <property type="match status" value="1"/>
</dbReference>
<accession>A0A2P8H154</accession>
<gene>
    <name evidence="11" type="ORF">CLV49_3604</name>
    <name evidence="12" type="ORF">ELQ93_01240</name>
</gene>
<feature type="domain" description="Histidine kinase" evidence="10">
    <location>
        <begin position="344"/>
        <end position="462"/>
    </location>
</feature>
<evidence type="ECO:0000259" key="10">
    <source>
        <dbReference type="PROSITE" id="PS50109"/>
    </source>
</evidence>
<dbReference type="GO" id="GO:0000155">
    <property type="term" value="F:phosphorelay sensor kinase activity"/>
    <property type="evidence" value="ECO:0007669"/>
    <property type="project" value="InterPro"/>
</dbReference>
<evidence type="ECO:0000256" key="2">
    <source>
        <dbReference type="ARBA" id="ARBA00022475"/>
    </source>
</evidence>
<keyword evidence="4 9" id="KW-0812">Transmembrane</keyword>
<dbReference type="PANTHER" id="PTHR24421:SF37">
    <property type="entry name" value="SENSOR HISTIDINE KINASE NARS"/>
    <property type="match status" value="1"/>
</dbReference>
<proteinExistence type="predicted"/>
<reference evidence="11 13" key="1">
    <citation type="submission" date="2018-03" db="EMBL/GenBank/DDBJ databases">
        <title>Genomic Encyclopedia of Archaeal and Bacterial Type Strains, Phase II (KMG-II): from individual species to whole genera.</title>
        <authorList>
            <person name="Goeker M."/>
        </authorList>
    </citation>
    <scope>NUCLEOTIDE SEQUENCE [LARGE SCALE GENOMIC DNA]</scope>
    <source>
        <strain evidence="11 13">DSM 21548</strain>
    </source>
</reference>
<evidence type="ECO:0000313" key="14">
    <source>
        <dbReference type="Proteomes" id="UP000268291"/>
    </source>
</evidence>
<evidence type="ECO:0000313" key="13">
    <source>
        <dbReference type="Proteomes" id="UP000241203"/>
    </source>
</evidence>
<comment type="subcellular location">
    <subcellularLocation>
        <location evidence="1">Cell membrane</location>
        <topology evidence="1">Multi-pass membrane protein</topology>
    </subcellularLocation>
</comment>
<evidence type="ECO:0000256" key="3">
    <source>
        <dbReference type="ARBA" id="ARBA00022679"/>
    </source>
</evidence>
<evidence type="ECO:0000256" key="1">
    <source>
        <dbReference type="ARBA" id="ARBA00004651"/>
    </source>
</evidence>
<sequence>MTAGRTESGVDEIPWITLVDAGDRDAEASRSPRARSIVIRLAAGFVVVLVVVALFATVAAQWLAEREAVNDAANVTDVLAEAVVQPALTSALVDADTDAIAAFDEVARDQLLGAGVVRVKIWSADGLVLYADEPQLIGRTFDLDDAQEEALTTATTRAAVSDLSEEENEFESGSRLLEVYRPVWAPDGRELLFEVYLPYEPVAARSADLWRGFAGVTTSSLLLLVVATAPIVWGLLGRLRREERRRADLLQHAVDASDAERRRIAGTLHDGPVQELVATSLAAESAADAAARTGDGGSAEHMRTVAASVRGNVRALRSLLMDIYPPSLSAAGLGHALHDLAATARARGVTVELDLPASLDDLAASDEQLLYRVAQEALRNTVTHAAPCTSLIRVRREDADIVLEIADDGPGFDPSILREAPTGGHLGTRVIVDLAAHAGAELSVASAPGFGTRWRLRLAADRRRTDGVPTSDVR</sequence>
<dbReference type="PANTHER" id="PTHR24421">
    <property type="entry name" value="NITRATE/NITRITE SENSOR PROTEIN NARX-RELATED"/>
    <property type="match status" value="1"/>
</dbReference>
<dbReference type="SMART" id="SM00387">
    <property type="entry name" value="HATPase_c"/>
    <property type="match status" value="1"/>
</dbReference>
<dbReference type="Gene3D" id="3.30.565.10">
    <property type="entry name" value="Histidine kinase-like ATPase, C-terminal domain"/>
    <property type="match status" value="1"/>
</dbReference>
<evidence type="ECO:0000256" key="8">
    <source>
        <dbReference type="ARBA" id="ARBA00023136"/>
    </source>
</evidence>
<evidence type="ECO:0000256" key="5">
    <source>
        <dbReference type="ARBA" id="ARBA00022777"/>
    </source>
</evidence>
<keyword evidence="3" id="KW-0808">Transferase</keyword>
<protein>
    <submittedName>
        <fullName evidence="11">Histidine kinase/DNA gyrase B/HSP90-like ATPase</fullName>
    </submittedName>
    <submittedName>
        <fullName evidence="12">Integral membrane sensor signal transduction histidine kinase</fullName>
    </submittedName>
</protein>
<evidence type="ECO:0000256" key="9">
    <source>
        <dbReference type="SAM" id="Phobius"/>
    </source>
</evidence>
<dbReference type="InterPro" id="IPR036890">
    <property type="entry name" value="HATPase_C_sf"/>
</dbReference>
<dbReference type="Proteomes" id="UP000268291">
    <property type="component" value="Unassembled WGS sequence"/>
</dbReference>
<keyword evidence="7" id="KW-0902">Two-component regulatory system</keyword>
<dbReference type="Pfam" id="PF02518">
    <property type="entry name" value="HATPase_c"/>
    <property type="match status" value="1"/>
</dbReference>
<evidence type="ECO:0000256" key="6">
    <source>
        <dbReference type="ARBA" id="ARBA00022989"/>
    </source>
</evidence>
<dbReference type="InterPro" id="IPR005467">
    <property type="entry name" value="His_kinase_dom"/>
</dbReference>
<dbReference type="CDD" id="cd16917">
    <property type="entry name" value="HATPase_UhpB-NarQ-NarX-like"/>
    <property type="match status" value="1"/>
</dbReference>
<keyword evidence="2" id="KW-1003">Cell membrane</keyword>
<reference evidence="12 14" key="2">
    <citation type="submission" date="2018-12" db="EMBL/GenBank/DDBJ databases">
        <authorList>
            <person name="hu s."/>
            <person name="Xu Y."/>
            <person name="Xu B."/>
            <person name="Li F."/>
        </authorList>
    </citation>
    <scope>NUCLEOTIDE SEQUENCE [LARGE SCALE GENOMIC DNA]</scope>
    <source>
        <strain evidence="12 14">KSW2-17</strain>
    </source>
</reference>
<evidence type="ECO:0000256" key="7">
    <source>
        <dbReference type="ARBA" id="ARBA00023012"/>
    </source>
</evidence>
<keyword evidence="14" id="KW-1185">Reference proteome</keyword>
<evidence type="ECO:0000313" key="12">
    <source>
        <dbReference type="EMBL" id="RUQ85691.1"/>
    </source>
</evidence>
<dbReference type="EMBL" id="RZGY01000001">
    <property type="protein sequence ID" value="RUQ85691.1"/>
    <property type="molecule type" value="Genomic_DNA"/>
</dbReference>
<dbReference type="OrthoDB" id="144293at2"/>
<feature type="transmembrane region" description="Helical" evidence="9">
    <location>
        <begin position="37"/>
        <end position="64"/>
    </location>
</feature>
<dbReference type="InterPro" id="IPR003594">
    <property type="entry name" value="HATPase_dom"/>
</dbReference>
<dbReference type="InterPro" id="IPR011712">
    <property type="entry name" value="Sig_transdc_His_kin_sub3_dim/P"/>
</dbReference>
<dbReference type="EMBL" id="PYAU01000001">
    <property type="protein sequence ID" value="PSL39949.1"/>
    <property type="molecule type" value="Genomic_DNA"/>
</dbReference>
<evidence type="ECO:0000313" key="11">
    <source>
        <dbReference type="EMBL" id="PSL39949.1"/>
    </source>
</evidence>
<evidence type="ECO:0000256" key="4">
    <source>
        <dbReference type="ARBA" id="ARBA00022692"/>
    </source>
</evidence>
<dbReference type="GO" id="GO:0046983">
    <property type="term" value="F:protein dimerization activity"/>
    <property type="evidence" value="ECO:0007669"/>
    <property type="project" value="InterPro"/>
</dbReference>
<dbReference type="Proteomes" id="UP000241203">
    <property type="component" value="Unassembled WGS sequence"/>
</dbReference>
<name>A0A2P8H154_9MICO</name>
<keyword evidence="6 9" id="KW-1133">Transmembrane helix</keyword>
<dbReference type="SUPFAM" id="SSF55874">
    <property type="entry name" value="ATPase domain of HSP90 chaperone/DNA topoisomerase II/histidine kinase"/>
    <property type="match status" value="1"/>
</dbReference>
<dbReference type="GO" id="GO:0005886">
    <property type="term" value="C:plasma membrane"/>
    <property type="evidence" value="ECO:0007669"/>
    <property type="project" value="UniProtKB-SubCell"/>
</dbReference>
<organism evidence="11 13">
    <name type="scientific">Labedella gwakjiensis</name>
    <dbReference type="NCBI Taxonomy" id="390269"/>
    <lineage>
        <taxon>Bacteria</taxon>
        <taxon>Bacillati</taxon>
        <taxon>Actinomycetota</taxon>
        <taxon>Actinomycetes</taxon>
        <taxon>Micrococcales</taxon>
        <taxon>Microbacteriaceae</taxon>
        <taxon>Labedella</taxon>
    </lineage>
</organism>
<keyword evidence="5 11" id="KW-0418">Kinase</keyword>
<dbReference type="RefSeq" id="WP_106564753.1">
    <property type="nucleotide sequence ID" value="NZ_PYAU01000001.1"/>
</dbReference>
<dbReference type="Pfam" id="PF07730">
    <property type="entry name" value="HisKA_3"/>
    <property type="match status" value="1"/>
</dbReference>
<dbReference type="InterPro" id="IPR050482">
    <property type="entry name" value="Sensor_HK_TwoCompSys"/>
</dbReference>
<keyword evidence="8 9" id="KW-0472">Membrane</keyword>
<feature type="transmembrane region" description="Helical" evidence="9">
    <location>
        <begin position="213"/>
        <end position="236"/>
    </location>
</feature>